<dbReference type="Pfam" id="PF00293">
    <property type="entry name" value="NUDIX"/>
    <property type="match status" value="1"/>
</dbReference>
<dbReference type="NCBIfam" id="NF001299">
    <property type="entry name" value="PRK00241.1"/>
    <property type="match status" value="1"/>
</dbReference>
<dbReference type="EMBL" id="LT670818">
    <property type="protein sequence ID" value="SHG24314.1"/>
    <property type="molecule type" value="Genomic_DNA"/>
</dbReference>
<evidence type="ECO:0000256" key="1">
    <source>
        <dbReference type="ARBA" id="ARBA00001946"/>
    </source>
</evidence>
<comment type="similarity">
    <text evidence="3">Belongs to the Nudix hydrolase family. NudC subfamily.</text>
</comment>
<dbReference type="InterPro" id="IPR015797">
    <property type="entry name" value="NUDIX_hydrolase-like_dom_sf"/>
</dbReference>
<feature type="domain" description="Nudix hydrolase" evidence="10">
    <location>
        <begin position="173"/>
        <end position="298"/>
    </location>
</feature>
<dbReference type="AlphaFoldDB" id="A0A1M5I7K8"/>
<comment type="cofactor">
    <cofactor evidence="2">
        <name>Zn(2+)</name>
        <dbReference type="ChEBI" id="CHEBI:29105"/>
    </cofactor>
</comment>
<dbReference type="GO" id="GO:0046872">
    <property type="term" value="F:metal ion binding"/>
    <property type="evidence" value="ECO:0007669"/>
    <property type="project" value="UniProtKB-KW"/>
</dbReference>
<dbReference type="GO" id="GO:0019677">
    <property type="term" value="P:NAD+ catabolic process"/>
    <property type="evidence" value="ECO:0007669"/>
    <property type="project" value="TreeGrafter"/>
</dbReference>
<evidence type="ECO:0000256" key="9">
    <source>
        <dbReference type="ARBA" id="ARBA00023679"/>
    </source>
</evidence>
<keyword evidence="8" id="KW-0520">NAD</keyword>
<evidence type="ECO:0000256" key="4">
    <source>
        <dbReference type="ARBA" id="ARBA00012381"/>
    </source>
</evidence>
<dbReference type="InterPro" id="IPR050241">
    <property type="entry name" value="NAD-cap_RNA_hydrolase_NudC"/>
</dbReference>
<organism evidence="11 12">
    <name type="scientific">Bradyrhizobium erythrophlei</name>
    <dbReference type="NCBI Taxonomy" id="1437360"/>
    <lineage>
        <taxon>Bacteria</taxon>
        <taxon>Pseudomonadati</taxon>
        <taxon>Pseudomonadota</taxon>
        <taxon>Alphaproteobacteria</taxon>
        <taxon>Hyphomicrobiales</taxon>
        <taxon>Nitrobacteraceae</taxon>
        <taxon>Bradyrhizobium</taxon>
    </lineage>
</organism>
<dbReference type="InterPro" id="IPR000086">
    <property type="entry name" value="NUDIX_hydrolase_dom"/>
</dbReference>
<dbReference type="GO" id="GO:0005829">
    <property type="term" value="C:cytosol"/>
    <property type="evidence" value="ECO:0007669"/>
    <property type="project" value="TreeGrafter"/>
</dbReference>
<evidence type="ECO:0000313" key="12">
    <source>
        <dbReference type="Proteomes" id="UP000190675"/>
    </source>
</evidence>
<keyword evidence="6" id="KW-0378">Hydrolase</keyword>
<keyword evidence="5" id="KW-0479">Metal-binding</keyword>
<name>A0A1M5I7K8_9BRAD</name>
<accession>A0A1M5I7K8</accession>
<comment type="catalytic activity">
    <reaction evidence="9">
        <text>a 5'-end NAD(+)-phospho-ribonucleoside in mRNA + H2O = a 5'-end phospho-adenosine-phospho-ribonucleoside in mRNA + beta-nicotinamide D-ribonucleotide + 2 H(+)</text>
        <dbReference type="Rhea" id="RHEA:60876"/>
        <dbReference type="Rhea" id="RHEA-COMP:15698"/>
        <dbReference type="Rhea" id="RHEA-COMP:15719"/>
        <dbReference type="ChEBI" id="CHEBI:14649"/>
        <dbReference type="ChEBI" id="CHEBI:15377"/>
        <dbReference type="ChEBI" id="CHEBI:15378"/>
        <dbReference type="ChEBI" id="CHEBI:144029"/>
        <dbReference type="ChEBI" id="CHEBI:144051"/>
    </reaction>
    <physiologicalReaction direction="left-to-right" evidence="9">
        <dbReference type="Rhea" id="RHEA:60877"/>
    </physiologicalReaction>
</comment>
<dbReference type="GO" id="GO:0035529">
    <property type="term" value="F:NADH pyrophosphatase activity"/>
    <property type="evidence" value="ECO:0007669"/>
    <property type="project" value="TreeGrafter"/>
</dbReference>
<dbReference type="InterPro" id="IPR020084">
    <property type="entry name" value="NUDIX_hydrolase_CS"/>
</dbReference>
<evidence type="ECO:0000256" key="8">
    <source>
        <dbReference type="ARBA" id="ARBA00023027"/>
    </source>
</evidence>
<dbReference type="CDD" id="cd03429">
    <property type="entry name" value="NUDIX_NADH_pyrophosphatase_Nudt13"/>
    <property type="match status" value="1"/>
</dbReference>
<dbReference type="InterPro" id="IPR049734">
    <property type="entry name" value="NudC-like_C"/>
</dbReference>
<dbReference type="InterPro" id="IPR015375">
    <property type="entry name" value="NADH_PPase-like_N"/>
</dbReference>
<evidence type="ECO:0000259" key="10">
    <source>
        <dbReference type="PROSITE" id="PS51462"/>
    </source>
</evidence>
<dbReference type="Gene3D" id="3.90.79.10">
    <property type="entry name" value="Nucleoside Triphosphate Pyrophosphohydrolase"/>
    <property type="match status" value="1"/>
</dbReference>
<dbReference type="Proteomes" id="UP000190675">
    <property type="component" value="Chromosome I"/>
</dbReference>
<dbReference type="SUPFAM" id="SSF55811">
    <property type="entry name" value="Nudix"/>
    <property type="match status" value="1"/>
</dbReference>
<dbReference type="Gene3D" id="3.90.79.20">
    <property type="match status" value="1"/>
</dbReference>
<dbReference type="EC" id="3.6.1.22" evidence="4"/>
<dbReference type="Pfam" id="PF09297">
    <property type="entry name" value="Zn_ribbon_NUD"/>
    <property type="match status" value="1"/>
</dbReference>
<gene>
    <name evidence="11" type="ORF">SAMN05444169_1354</name>
</gene>
<evidence type="ECO:0000256" key="6">
    <source>
        <dbReference type="ARBA" id="ARBA00022801"/>
    </source>
</evidence>
<dbReference type="PANTHER" id="PTHR42904">
    <property type="entry name" value="NUDIX HYDROLASE, NUDC SUBFAMILY"/>
    <property type="match status" value="1"/>
</dbReference>
<sequence length="316" mass="35034">MTAFDSFPLGKPAFVTHILDRAAHLRSDDSKLMALEERRDARAYVVHRDSLVMKQEAEGPHALLTIEEALKFGANPGTIFLGLRDNAPLFGMGISAAAVESLLSRNDVKASELRGMVMQGLVPVEQLSAIAVAKSMVNWHQRHGYCANCGTRTAMREGGWKRECPNCKAEHFPRTDPVVIMLVTSGDKVLMGRQKQFPPGMYSCLAGFVEAAETIEDAVRREIFEESGIRCTDVNYYMTQPWPYPSSLMIGCTARATTDDIVVDRSELEDARWFDRAEATLMLKRQHPDGLAGPHPFAIAHHLLGRWVHGGEDGRA</sequence>
<dbReference type="Pfam" id="PF09296">
    <property type="entry name" value="NUDIX-like"/>
    <property type="match status" value="1"/>
</dbReference>
<evidence type="ECO:0000313" key="11">
    <source>
        <dbReference type="EMBL" id="SHG24314.1"/>
    </source>
</evidence>
<keyword evidence="7" id="KW-0460">Magnesium</keyword>
<evidence type="ECO:0000256" key="7">
    <source>
        <dbReference type="ARBA" id="ARBA00022842"/>
    </source>
</evidence>
<evidence type="ECO:0000256" key="5">
    <source>
        <dbReference type="ARBA" id="ARBA00022723"/>
    </source>
</evidence>
<reference evidence="11 12" key="1">
    <citation type="submission" date="2016-11" db="EMBL/GenBank/DDBJ databases">
        <authorList>
            <person name="Jaros S."/>
            <person name="Januszkiewicz K."/>
            <person name="Wedrychowicz H."/>
        </authorList>
    </citation>
    <scope>NUCLEOTIDE SEQUENCE [LARGE SCALE GENOMIC DNA]</scope>
    <source>
        <strain evidence="11 12">GAS242</strain>
    </source>
</reference>
<dbReference type="GO" id="GO:0006742">
    <property type="term" value="P:NADP+ catabolic process"/>
    <property type="evidence" value="ECO:0007669"/>
    <property type="project" value="TreeGrafter"/>
</dbReference>
<dbReference type="FunFam" id="3.90.79.10:FF:000040">
    <property type="entry name" value="Nudix hydrolase 19, chloroplastic"/>
    <property type="match status" value="1"/>
</dbReference>
<proteinExistence type="inferred from homology"/>
<dbReference type="PROSITE" id="PS51462">
    <property type="entry name" value="NUDIX"/>
    <property type="match status" value="1"/>
</dbReference>
<dbReference type="PANTHER" id="PTHR42904:SF6">
    <property type="entry name" value="NAD-CAPPED RNA HYDROLASE NUDT12"/>
    <property type="match status" value="1"/>
</dbReference>
<evidence type="ECO:0000256" key="2">
    <source>
        <dbReference type="ARBA" id="ARBA00001947"/>
    </source>
</evidence>
<evidence type="ECO:0000256" key="3">
    <source>
        <dbReference type="ARBA" id="ARBA00009595"/>
    </source>
</evidence>
<protein>
    <recommendedName>
        <fullName evidence="4">NAD(+) diphosphatase</fullName>
        <ecNumber evidence="4">3.6.1.22</ecNumber>
    </recommendedName>
</protein>
<dbReference type="RefSeq" id="WP_079565292.1">
    <property type="nucleotide sequence ID" value="NZ_LT670818.1"/>
</dbReference>
<dbReference type="OrthoDB" id="9791656at2"/>
<comment type="cofactor">
    <cofactor evidence="1">
        <name>Mg(2+)</name>
        <dbReference type="ChEBI" id="CHEBI:18420"/>
    </cofactor>
</comment>
<dbReference type="PROSITE" id="PS00893">
    <property type="entry name" value="NUDIX_BOX"/>
    <property type="match status" value="1"/>
</dbReference>
<dbReference type="InterPro" id="IPR015376">
    <property type="entry name" value="Znr_NADH_PPase"/>
</dbReference>